<keyword evidence="3" id="KW-0812">Transmembrane</keyword>
<dbReference type="PANTHER" id="PTHR47966">
    <property type="entry name" value="BETA-SITE APP-CLEAVING ENZYME, ISOFORM A-RELATED"/>
    <property type="match status" value="1"/>
</dbReference>
<dbReference type="PRINTS" id="PR00792">
    <property type="entry name" value="PEPSIN"/>
</dbReference>
<dbReference type="Gene3D" id="2.40.70.10">
    <property type="entry name" value="Acid Proteases"/>
    <property type="match status" value="2"/>
</dbReference>
<keyword evidence="6" id="KW-0645">Protease</keyword>
<evidence type="ECO:0000256" key="1">
    <source>
        <dbReference type="ARBA" id="ARBA00007447"/>
    </source>
</evidence>
<dbReference type="InterPro" id="IPR033121">
    <property type="entry name" value="PEPTIDASE_A1"/>
</dbReference>
<evidence type="ECO:0000256" key="3">
    <source>
        <dbReference type="SAM" id="Phobius"/>
    </source>
</evidence>
<protein>
    <submittedName>
        <fullName evidence="6">Vacuolar protease A</fullName>
    </submittedName>
</protein>
<feature type="domain" description="Peptidase A1" evidence="5">
    <location>
        <begin position="68"/>
        <end position="397"/>
    </location>
</feature>
<organism evidence="6 7">
    <name type="scientific">Orbilia brochopaga</name>
    <dbReference type="NCBI Taxonomy" id="3140254"/>
    <lineage>
        <taxon>Eukaryota</taxon>
        <taxon>Fungi</taxon>
        <taxon>Dikarya</taxon>
        <taxon>Ascomycota</taxon>
        <taxon>Pezizomycotina</taxon>
        <taxon>Orbiliomycetes</taxon>
        <taxon>Orbiliales</taxon>
        <taxon>Orbiliaceae</taxon>
        <taxon>Orbilia</taxon>
    </lineage>
</organism>
<sequence length="650" mass="69151">MFCNVNTFLLLAVSALLLLGRLCDGRAIPAPARRDVSDIVRRDPVAVYKRDAKGLVQPIWLSDDGAVYYTNVSFGTPPQPLTLAISMTGTTWAPMLPSGETERSFCADNANALACEYAQISGFYTISSSTFSPKDNVTNLPVGEDTINGTQAVDTVKMGTTSFANVGIALAQTWQSRPQLSLSATAATNESGPQLLSVMKQAGIINTLTYSLSFGTVDDDGKVDYANGQIGFGGIDESQFYGELSAYTAERPGVMPLSDLYWVSTALKNVSLIDETSQAGQLGVAEISLTPYLWLQDDMFGIIISLFANATKTSAGYTAACGNVVRSLQFSLAGTVITIPSALLQTTSSSDPDTCNIFIRPMSEYPAATTADYILGFPFLRAAYTVFDYTHGQTFIASRRLVPSTTLTPVGADDAAISAFGATLTTTIHPATSTLTSTLTMTSSTAPSKPNTAPTTTITQRPQPYAPNTYKFVGPVVGGVVGGIVFIALIIVFRPLVKAAIRRRRRGDRDDRQMAMQRRRVSDSTIMSPIDIASIDGDDDDDDEKDAELIAAAIAMSISDAGDPPDERDVGEAKRDSITIDIHGMEAVSIDPSTVGVAVSTPPVPNADTDTDTETETDKDSDDESVVEIKIIPTDKKGETEATSPDGDGH</sequence>
<dbReference type="InterPro" id="IPR001461">
    <property type="entry name" value="Aspartic_peptidase_A1"/>
</dbReference>
<keyword evidence="3" id="KW-1133">Transmembrane helix</keyword>
<dbReference type="Proteomes" id="UP001375240">
    <property type="component" value="Unassembled WGS sequence"/>
</dbReference>
<accession>A0AAV9V0M7</accession>
<comment type="similarity">
    <text evidence="1">Belongs to the peptidase A1 family.</text>
</comment>
<dbReference type="InterPro" id="IPR021109">
    <property type="entry name" value="Peptidase_aspartic_dom_sf"/>
</dbReference>
<evidence type="ECO:0000256" key="4">
    <source>
        <dbReference type="SAM" id="SignalP"/>
    </source>
</evidence>
<feature type="region of interest" description="Disordered" evidence="2">
    <location>
        <begin position="591"/>
        <end position="650"/>
    </location>
</feature>
<keyword evidence="3" id="KW-0472">Membrane</keyword>
<evidence type="ECO:0000256" key="2">
    <source>
        <dbReference type="SAM" id="MobiDB-lite"/>
    </source>
</evidence>
<evidence type="ECO:0000313" key="7">
    <source>
        <dbReference type="Proteomes" id="UP001375240"/>
    </source>
</evidence>
<comment type="caution">
    <text evidence="6">The sequence shown here is derived from an EMBL/GenBank/DDBJ whole genome shotgun (WGS) entry which is preliminary data.</text>
</comment>
<feature type="chain" id="PRO_5043350836" evidence="4">
    <location>
        <begin position="26"/>
        <end position="650"/>
    </location>
</feature>
<evidence type="ECO:0000259" key="5">
    <source>
        <dbReference type="PROSITE" id="PS51767"/>
    </source>
</evidence>
<feature type="region of interest" description="Disordered" evidence="2">
    <location>
        <begin position="502"/>
        <end position="543"/>
    </location>
</feature>
<proteinExistence type="inferred from homology"/>
<evidence type="ECO:0000313" key="6">
    <source>
        <dbReference type="EMBL" id="KAK6352883.1"/>
    </source>
</evidence>
<keyword evidence="6" id="KW-0378">Hydrolase</keyword>
<dbReference type="Pfam" id="PF00026">
    <property type="entry name" value="Asp"/>
    <property type="match status" value="1"/>
</dbReference>
<feature type="transmembrane region" description="Helical" evidence="3">
    <location>
        <begin position="472"/>
        <end position="497"/>
    </location>
</feature>
<dbReference type="AlphaFoldDB" id="A0AAV9V0M7"/>
<feature type="region of interest" description="Disordered" evidence="2">
    <location>
        <begin position="441"/>
        <end position="462"/>
    </location>
</feature>
<dbReference type="SUPFAM" id="SSF50630">
    <property type="entry name" value="Acid proteases"/>
    <property type="match status" value="1"/>
</dbReference>
<dbReference type="GO" id="GO:0004190">
    <property type="term" value="F:aspartic-type endopeptidase activity"/>
    <property type="evidence" value="ECO:0007669"/>
    <property type="project" value="InterPro"/>
</dbReference>
<name>A0AAV9V0M7_9PEZI</name>
<keyword evidence="7" id="KW-1185">Reference proteome</keyword>
<feature type="compositionally biased region" description="Polar residues" evidence="2">
    <location>
        <begin position="449"/>
        <end position="462"/>
    </location>
</feature>
<keyword evidence="4" id="KW-0732">Signal</keyword>
<reference evidence="6 7" key="1">
    <citation type="submission" date="2019-10" db="EMBL/GenBank/DDBJ databases">
        <authorList>
            <person name="Palmer J.M."/>
        </authorList>
    </citation>
    <scope>NUCLEOTIDE SEQUENCE [LARGE SCALE GENOMIC DNA]</scope>
    <source>
        <strain evidence="6 7">TWF696</strain>
    </source>
</reference>
<dbReference type="EMBL" id="JAVHNQ010000003">
    <property type="protein sequence ID" value="KAK6352883.1"/>
    <property type="molecule type" value="Genomic_DNA"/>
</dbReference>
<dbReference type="GO" id="GO:0006508">
    <property type="term" value="P:proteolysis"/>
    <property type="evidence" value="ECO:0007669"/>
    <property type="project" value="UniProtKB-KW"/>
</dbReference>
<dbReference type="PROSITE" id="PS51767">
    <property type="entry name" value="PEPTIDASE_A1"/>
    <property type="match status" value="1"/>
</dbReference>
<feature type="compositionally biased region" description="Acidic residues" evidence="2">
    <location>
        <begin position="609"/>
        <end position="626"/>
    </location>
</feature>
<gene>
    <name evidence="6" type="primary">PEP2_1</name>
    <name evidence="6" type="ORF">TWF696_004884</name>
</gene>
<dbReference type="PANTHER" id="PTHR47966:SF51">
    <property type="entry name" value="BETA-SITE APP-CLEAVING ENZYME, ISOFORM A-RELATED"/>
    <property type="match status" value="1"/>
</dbReference>
<feature type="signal peptide" evidence="4">
    <location>
        <begin position="1"/>
        <end position="25"/>
    </location>
</feature>